<name>Q21SC4_ALBFT</name>
<dbReference type="SUPFAM" id="SSF55073">
    <property type="entry name" value="Nucleotide cyclase"/>
    <property type="match status" value="1"/>
</dbReference>
<dbReference type="InterPro" id="IPR033479">
    <property type="entry name" value="dCache_1"/>
</dbReference>
<accession>Q21SC4</accession>
<feature type="transmembrane region" description="Helical" evidence="9">
    <location>
        <begin position="15"/>
        <end position="34"/>
    </location>
</feature>
<keyword evidence="7" id="KW-0408">Iron</keyword>
<comment type="similarity">
    <text evidence="2">Belongs to the hemerythrin family.</text>
</comment>
<dbReference type="eggNOG" id="COG5000">
    <property type="taxonomic scope" value="Bacteria"/>
</dbReference>
<comment type="subcellular location">
    <subcellularLocation>
        <location evidence="1">Cell membrane</location>
        <topology evidence="1">Multi-pass membrane protein</topology>
    </subcellularLocation>
</comment>
<evidence type="ECO:0000256" key="4">
    <source>
        <dbReference type="ARBA" id="ARBA00022692"/>
    </source>
</evidence>
<dbReference type="InterPro" id="IPR013656">
    <property type="entry name" value="PAS_4"/>
</dbReference>
<dbReference type="InterPro" id="IPR029787">
    <property type="entry name" value="Nucleotide_cyclase"/>
</dbReference>
<organism evidence="12 13">
    <name type="scientific">Albidiferax ferrireducens (strain ATCC BAA-621 / DSM 15236 / T118)</name>
    <name type="common">Rhodoferax ferrireducens</name>
    <dbReference type="NCBI Taxonomy" id="338969"/>
    <lineage>
        <taxon>Bacteria</taxon>
        <taxon>Pseudomonadati</taxon>
        <taxon>Pseudomonadota</taxon>
        <taxon>Betaproteobacteria</taxon>
        <taxon>Burkholderiales</taxon>
        <taxon>Comamonadaceae</taxon>
        <taxon>Rhodoferax</taxon>
    </lineage>
</organism>
<dbReference type="PROSITE" id="PS00550">
    <property type="entry name" value="HEMERYTHRINS"/>
    <property type="match status" value="1"/>
</dbReference>
<keyword evidence="4 9" id="KW-0812">Transmembrane</keyword>
<dbReference type="CDD" id="cd18773">
    <property type="entry name" value="PDC1_HK_sensor"/>
    <property type="match status" value="1"/>
</dbReference>
<dbReference type="InterPro" id="IPR035938">
    <property type="entry name" value="Hemerythrin-like_sf"/>
</dbReference>
<dbReference type="Pfam" id="PF00990">
    <property type="entry name" value="GGDEF"/>
    <property type="match status" value="1"/>
</dbReference>
<dbReference type="SUPFAM" id="SSF55785">
    <property type="entry name" value="PYP-like sensor domain (PAS domain)"/>
    <property type="match status" value="1"/>
</dbReference>
<dbReference type="Pfam" id="PF01814">
    <property type="entry name" value="Hemerythrin"/>
    <property type="match status" value="1"/>
</dbReference>
<evidence type="ECO:0000256" key="6">
    <source>
        <dbReference type="ARBA" id="ARBA00022989"/>
    </source>
</evidence>
<dbReference type="CDD" id="cd18774">
    <property type="entry name" value="PDC2_HK_sensor"/>
    <property type="match status" value="1"/>
</dbReference>
<evidence type="ECO:0000256" key="2">
    <source>
        <dbReference type="ARBA" id="ARBA00010587"/>
    </source>
</evidence>
<dbReference type="AlphaFoldDB" id="Q21SC4"/>
<feature type="transmembrane region" description="Helical" evidence="9">
    <location>
        <begin position="295"/>
        <end position="312"/>
    </location>
</feature>
<dbReference type="NCBIfam" id="TIGR00254">
    <property type="entry name" value="GGDEF"/>
    <property type="match status" value="1"/>
</dbReference>
<evidence type="ECO:0000256" key="3">
    <source>
        <dbReference type="ARBA" id="ARBA00022475"/>
    </source>
</evidence>
<dbReference type="Gene3D" id="3.30.450.20">
    <property type="entry name" value="PAS domain"/>
    <property type="match status" value="2"/>
</dbReference>
<dbReference type="PROSITE" id="PS50885">
    <property type="entry name" value="HAMP"/>
    <property type="match status" value="1"/>
</dbReference>
<dbReference type="InterPro" id="IPR012312">
    <property type="entry name" value="Hemerythrin-like"/>
</dbReference>
<dbReference type="InterPro" id="IPR052163">
    <property type="entry name" value="DGC-Regulatory_Protein"/>
</dbReference>
<keyword evidence="6 9" id="KW-1133">Transmembrane helix</keyword>
<dbReference type="InterPro" id="IPR000160">
    <property type="entry name" value="GGDEF_dom"/>
</dbReference>
<dbReference type="OrthoDB" id="8929028at2"/>
<keyword evidence="8 9" id="KW-0472">Membrane</keyword>
<evidence type="ECO:0000313" key="12">
    <source>
        <dbReference type="EMBL" id="ABD71329.1"/>
    </source>
</evidence>
<dbReference type="RefSeq" id="WP_011465892.1">
    <property type="nucleotide sequence ID" value="NC_007908.1"/>
</dbReference>
<dbReference type="Pfam" id="PF08448">
    <property type="entry name" value="PAS_4"/>
    <property type="match status" value="1"/>
</dbReference>
<dbReference type="eggNOG" id="COG2703">
    <property type="taxonomic scope" value="Bacteria"/>
</dbReference>
<keyword evidence="13" id="KW-1185">Reference proteome</keyword>
<reference evidence="13" key="1">
    <citation type="submission" date="2006-02" db="EMBL/GenBank/DDBJ databases">
        <title>Complete sequence of chromosome of Rhodoferax ferrireducens DSM 15236.</title>
        <authorList>
            <person name="Copeland A."/>
            <person name="Lucas S."/>
            <person name="Lapidus A."/>
            <person name="Barry K."/>
            <person name="Detter J.C."/>
            <person name="Glavina del Rio T."/>
            <person name="Hammon N."/>
            <person name="Israni S."/>
            <person name="Pitluck S."/>
            <person name="Brettin T."/>
            <person name="Bruce D."/>
            <person name="Han C."/>
            <person name="Tapia R."/>
            <person name="Gilna P."/>
            <person name="Kiss H."/>
            <person name="Schmutz J."/>
            <person name="Larimer F."/>
            <person name="Land M."/>
            <person name="Kyrpides N."/>
            <person name="Ivanova N."/>
            <person name="Richardson P."/>
        </authorList>
    </citation>
    <scope>NUCLEOTIDE SEQUENCE [LARGE SCALE GENOMIC DNA]</scope>
    <source>
        <strain evidence="13">ATCC BAA-621 / DSM 15236 / T118</strain>
    </source>
</reference>
<evidence type="ECO:0000259" key="10">
    <source>
        <dbReference type="PROSITE" id="PS50885"/>
    </source>
</evidence>
<dbReference type="Proteomes" id="UP000008332">
    <property type="component" value="Chromosome"/>
</dbReference>
<keyword evidence="3" id="KW-1003">Cell membrane</keyword>
<dbReference type="GO" id="GO:0003824">
    <property type="term" value="F:catalytic activity"/>
    <property type="evidence" value="ECO:0007669"/>
    <property type="project" value="UniProtKB-ARBA"/>
</dbReference>
<protein>
    <submittedName>
        <fullName evidence="12">Diguanylate cyclase with PAS/PAC sensor</fullName>
    </submittedName>
</protein>
<feature type="domain" description="HAMP" evidence="10">
    <location>
        <begin position="313"/>
        <end position="366"/>
    </location>
</feature>
<dbReference type="PROSITE" id="PS50887">
    <property type="entry name" value="GGDEF"/>
    <property type="match status" value="1"/>
</dbReference>
<dbReference type="InterPro" id="IPR012827">
    <property type="entry name" value="Hemerythrin_metal-bd"/>
</dbReference>
<feature type="domain" description="GGDEF" evidence="11">
    <location>
        <begin position="541"/>
        <end position="675"/>
    </location>
</feature>
<dbReference type="CDD" id="cd06225">
    <property type="entry name" value="HAMP"/>
    <property type="match status" value="1"/>
</dbReference>
<dbReference type="CDD" id="cd12107">
    <property type="entry name" value="Hemerythrin"/>
    <property type="match status" value="1"/>
</dbReference>
<dbReference type="PANTHER" id="PTHR46663">
    <property type="entry name" value="DIGUANYLATE CYCLASE DGCT-RELATED"/>
    <property type="match status" value="1"/>
</dbReference>
<dbReference type="HOGENOM" id="CLU_338553_0_0_4"/>
<dbReference type="GO" id="GO:0046872">
    <property type="term" value="F:metal ion binding"/>
    <property type="evidence" value="ECO:0007669"/>
    <property type="project" value="UniProtKB-KW"/>
</dbReference>
<dbReference type="SMART" id="SM00267">
    <property type="entry name" value="GGDEF"/>
    <property type="match status" value="1"/>
</dbReference>
<dbReference type="InterPro" id="IPR003660">
    <property type="entry name" value="HAMP_dom"/>
</dbReference>
<evidence type="ECO:0000313" key="13">
    <source>
        <dbReference type="Proteomes" id="UP000008332"/>
    </source>
</evidence>
<dbReference type="KEGG" id="rfr:Rfer_3626"/>
<dbReference type="InterPro" id="IPR035965">
    <property type="entry name" value="PAS-like_dom_sf"/>
</dbReference>
<gene>
    <name evidence="12" type="ordered locus">Rfer_3626</name>
</gene>
<sequence length="840" mass="91879">MFLQRFQPQSLKTRVTLLTLLIVVLSFLSLASYMKGLLREELLRFTGEQQRSALNLLTAEVNHGLQDRLDILKTVASRVSPTQVDDQAAMNAFLLERPFLAGLFNSGAMIWNRQGVLQANMQFLKDGLVANALDPQELATVLKDGEAVIGRIHFHSKPNAPAFAMAVPIRNLQGEVIGALAGVIRLDQANFLSQLASHRYGKTGNFFLLDARQRLIFATSDTPRLMEVLPAPGISPWIDRFVQGFEGTARVVNPHGVEVLVSIRQIPLAHWYASVTLAPEETFALIEAIQPRGRLAALVLALFCLTLIWLMLRRQLAPMTAAVNTLDGFVRHNQPPQALPVVRQDEIGQLVGGFNRLLDTLAQQKKVLQDSEIFKQAVLNSVTAEIAVLNRNGVILTVNDAWRRCSQACAAELGQSASSTEVGANYLAACQSVEADPAASGTLSAQDGIQAVLDGRSPRFYLEYTCHSSQQQRWFSMSVTPLQGEALQGAVVSLEDISERIQMEKQVRDLAFYDPLTHLPNRRLALERLTQQLVRARRAQTRLALLFIDLDKFKPINDALGHEVGDWVLHAVAQRIQACLRESDTAARLGGDEFVVLLPDLQTSDAALAVAEKIRAALAQDFVTTQGLVLSISSSIGVALYPDHGETEKDLLRLGDEAMYRAKKSGCNAVQLCVKPLSAPAPEACDPAPKSHVHLRWKAAFASGNPVIDQEHETLFRLANTLLDEAALRRQQPAAFEAAFEALLAHVVEHFAHEEAILLAHGFAGMADHARQHQVLLARAHALHLSALAADAGDATEGELVKFLVTELVAGHMLHTDSAFFPLFATPGVQTLAAPKFSGI</sequence>
<dbReference type="InterPro" id="IPR043128">
    <property type="entry name" value="Rev_trsase/Diguanyl_cyclase"/>
</dbReference>
<dbReference type="eggNOG" id="COG2199">
    <property type="taxonomic scope" value="Bacteria"/>
</dbReference>
<dbReference type="GO" id="GO:0005886">
    <property type="term" value="C:plasma membrane"/>
    <property type="evidence" value="ECO:0007669"/>
    <property type="project" value="UniProtKB-SubCell"/>
</dbReference>
<dbReference type="InterPro" id="IPR016131">
    <property type="entry name" value="Haemerythrin_Fe_BS"/>
</dbReference>
<evidence type="ECO:0000256" key="1">
    <source>
        <dbReference type="ARBA" id="ARBA00004651"/>
    </source>
</evidence>
<dbReference type="NCBIfam" id="TIGR02481">
    <property type="entry name" value="hemeryth_dom"/>
    <property type="match status" value="1"/>
</dbReference>
<keyword evidence="5" id="KW-0479">Metal-binding</keyword>
<proteinExistence type="inferred from homology"/>
<evidence type="ECO:0000256" key="9">
    <source>
        <dbReference type="SAM" id="Phobius"/>
    </source>
</evidence>
<dbReference type="CDD" id="cd01949">
    <property type="entry name" value="GGDEF"/>
    <property type="match status" value="1"/>
</dbReference>
<dbReference type="Gene3D" id="1.20.120.50">
    <property type="entry name" value="Hemerythrin-like"/>
    <property type="match status" value="1"/>
</dbReference>
<dbReference type="STRING" id="338969.Rfer_3626"/>
<dbReference type="GO" id="GO:0007165">
    <property type="term" value="P:signal transduction"/>
    <property type="evidence" value="ECO:0007669"/>
    <property type="project" value="InterPro"/>
</dbReference>
<dbReference type="FunFam" id="3.30.70.270:FF:000001">
    <property type="entry name" value="Diguanylate cyclase domain protein"/>
    <property type="match status" value="1"/>
</dbReference>
<evidence type="ECO:0000256" key="5">
    <source>
        <dbReference type="ARBA" id="ARBA00022723"/>
    </source>
</evidence>
<evidence type="ECO:0000259" key="11">
    <source>
        <dbReference type="PROSITE" id="PS50887"/>
    </source>
</evidence>
<dbReference type="EMBL" id="CP000267">
    <property type="protein sequence ID" value="ABD71329.1"/>
    <property type="molecule type" value="Genomic_DNA"/>
</dbReference>
<evidence type="ECO:0000256" key="8">
    <source>
        <dbReference type="ARBA" id="ARBA00023136"/>
    </source>
</evidence>
<dbReference type="PANTHER" id="PTHR46663:SF2">
    <property type="entry name" value="GGDEF DOMAIN-CONTAINING PROTEIN"/>
    <property type="match status" value="1"/>
</dbReference>
<dbReference type="Pfam" id="PF02743">
    <property type="entry name" value="dCache_1"/>
    <property type="match status" value="1"/>
</dbReference>
<dbReference type="SUPFAM" id="SSF47188">
    <property type="entry name" value="Hemerythrin-like"/>
    <property type="match status" value="1"/>
</dbReference>
<evidence type="ECO:0000256" key="7">
    <source>
        <dbReference type="ARBA" id="ARBA00023004"/>
    </source>
</evidence>
<dbReference type="Gene3D" id="3.30.70.270">
    <property type="match status" value="1"/>
</dbReference>